<keyword evidence="3" id="KW-0285">Flavoprotein</keyword>
<dbReference type="InterPro" id="IPR036188">
    <property type="entry name" value="FAD/NAD-bd_sf"/>
</dbReference>
<evidence type="ECO:0000256" key="4">
    <source>
        <dbReference type="ARBA" id="ARBA00022827"/>
    </source>
</evidence>
<dbReference type="AlphaFoldDB" id="A0A543F8C7"/>
<dbReference type="PRINTS" id="PR00469">
    <property type="entry name" value="PNDRDTASEII"/>
</dbReference>
<sequence length="361" mass="37791">MTGNQHIVVLGAGYAGLAAAKRLAGRAGDARVTVVDARAEFVERVRLHQQVAGQRIRRWDLAELLQRKGIRFVQARATDIDTVGKRVELDRGAAIDYDVLIYALGSLADPVGVPGAGEFARTVATPEDSTWTAGGTVAVVGAGATGIELAAELAESQPDSRVLLLGPDEPGAWLSATAVAHIRKVLERLGVEIRADAKVVEVTADGVRLANGEFVAADTTVWTTGFGVPDLAARAGLAVDGAGRVLTDESLRSLSHPDIYAAGDSAVVAGPGGRSLRMACATALPTGKYAADVVAARMRGQDPRDLRFRYVFQCIGLGRRDAVIQFLRADDTPARTVLRGRFGAGVKELVVRGAAAGAGLR</sequence>
<keyword evidence="5" id="KW-0560">Oxidoreductase</keyword>
<evidence type="ECO:0000259" key="6">
    <source>
        <dbReference type="Pfam" id="PF07992"/>
    </source>
</evidence>
<organism evidence="7 8">
    <name type="scientific">Nocardia bhagyanarayanae</name>
    <dbReference type="NCBI Taxonomy" id="1215925"/>
    <lineage>
        <taxon>Bacteria</taxon>
        <taxon>Bacillati</taxon>
        <taxon>Actinomycetota</taxon>
        <taxon>Actinomycetes</taxon>
        <taxon>Mycobacteriales</taxon>
        <taxon>Nocardiaceae</taxon>
        <taxon>Nocardia</taxon>
    </lineage>
</organism>
<dbReference type="InterPro" id="IPR023753">
    <property type="entry name" value="FAD/NAD-binding_dom"/>
</dbReference>
<dbReference type="PANTHER" id="PTHR42913:SF3">
    <property type="entry name" value="64 KDA MITOCHONDRIAL NADH DEHYDROGENASE (EUROFUNG)"/>
    <property type="match status" value="1"/>
</dbReference>
<reference evidence="7 8" key="1">
    <citation type="submission" date="2019-06" db="EMBL/GenBank/DDBJ databases">
        <title>Sequencing the genomes of 1000 actinobacteria strains.</title>
        <authorList>
            <person name="Klenk H.-P."/>
        </authorList>
    </citation>
    <scope>NUCLEOTIDE SEQUENCE [LARGE SCALE GENOMIC DNA]</scope>
    <source>
        <strain evidence="7 8">DSM 103495</strain>
    </source>
</reference>
<dbReference type="GO" id="GO:0003955">
    <property type="term" value="F:NAD(P)H dehydrogenase (quinone) activity"/>
    <property type="evidence" value="ECO:0007669"/>
    <property type="project" value="TreeGrafter"/>
</dbReference>
<comment type="caution">
    <text evidence="7">The sequence shown here is derived from an EMBL/GenBank/DDBJ whole genome shotgun (WGS) entry which is preliminary data.</text>
</comment>
<dbReference type="InterPro" id="IPR051169">
    <property type="entry name" value="NADH-Q_oxidoreductase"/>
</dbReference>
<dbReference type="RefSeq" id="WP_141808445.1">
    <property type="nucleotide sequence ID" value="NZ_VFPG01000001.1"/>
</dbReference>
<keyword evidence="4" id="KW-0274">FAD</keyword>
<dbReference type="Pfam" id="PF07992">
    <property type="entry name" value="Pyr_redox_2"/>
    <property type="match status" value="1"/>
</dbReference>
<name>A0A543F8C7_9NOCA</name>
<evidence type="ECO:0000256" key="5">
    <source>
        <dbReference type="ARBA" id="ARBA00023002"/>
    </source>
</evidence>
<gene>
    <name evidence="7" type="ORF">FB390_1704</name>
</gene>
<evidence type="ECO:0000313" key="8">
    <source>
        <dbReference type="Proteomes" id="UP000316331"/>
    </source>
</evidence>
<protein>
    <submittedName>
        <fullName evidence="7">NADH dehydrogenase FAD-containing subunit</fullName>
    </submittedName>
</protein>
<feature type="domain" description="FAD/NAD(P)-binding" evidence="6">
    <location>
        <begin position="6"/>
        <end position="272"/>
    </location>
</feature>
<dbReference type="OrthoDB" id="9784880at2"/>
<dbReference type="SUPFAM" id="SSF51905">
    <property type="entry name" value="FAD/NAD(P)-binding domain"/>
    <property type="match status" value="1"/>
</dbReference>
<evidence type="ECO:0000313" key="7">
    <source>
        <dbReference type="EMBL" id="TQM30088.1"/>
    </source>
</evidence>
<dbReference type="PANTHER" id="PTHR42913">
    <property type="entry name" value="APOPTOSIS-INDUCING FACTOR 1"/>
    <property type="match status" value="1"/>
</dbReference>
<proteinExistence type="inferred from homology"/>
<evidence type="ECO:0000256" key="1">
    <source>
        <dbReference type="ARBA" id="ARBA00001974"/>
    </source>
</evidence>
<evidence type="ECO:0000256" key="2">
    <source>
        <dbReference type="ARBA" id="ARBA00005272"/>
    </source>
</evidence>
<comment type="similarity">
    <text evidence="2">Belongs to the NADH dehydrogenase family.</text>
</comment>
<accession>A0A543F8C7</accession>
<keyword evidence="8" id="KW-1185">Reference proteome</keyword>
<dbReference type="PRINTS" id="PR00368">
    <property type="entry name" value="FADPNR"/>
</dbReference>
<dbReference type="EMBL" id="VFPG01000001">
    <property type="protein sequence ID" value="TQM30088.1"/>
    <property type="molecule type" value="Genomic_DNA"/>
</dbReference>
<dbReference type="GO" id="GO:0019646">
    <property type="term" value="P:aerobic electron transport chain"/>
    <property type="evidence" value="ECO:0007669"/>
    <property type="project" value="TreeGrafter"/>
</dbReference>
<comment type="cofactor">
    <cofactor evidence="1">
        <name>FAD</name>
        <dbReference type="ChEBI" id="CHEBI:57692"/>
    </cofactor>
</comment>
<dbReference type="Proteomes" id="UP000316331">
    <property type="component" value="Unassembled WGS sequence"/>
</dbReference>
<evidence type="ECO:0000256" key="3">
    <source>
        <dbReference type="ARBA" id="ARBA00022630"/>
    </source>
</evidence>
<dbReference type="Gene3D" id="3.50.50.100">
    <property type="match status" value="1"/>
</dbReference>